<feature type="region of interest" description="Disordered" evidence="1">
    <location>
        <begin position="1"/>
        <end position="22"/>
    </location>
</feature>
<gene>
    <name evidence="2" type="ORF">CHARACLAT_017038</name>
</gene>
<reference evidence="2 3" key="1">
    <citation type="submission" date="2021-06" db="EMBL/GenBank/DDBJ databases">
        <authorList>
            <person name="Palmer J.M."/>
        </authorList>
    </citation>
    <scope>NUCLEOTIDE SEQUENCE [LARGE SCALE GENOMIC DNA]</scope>
    <source>
        <strain evidence="2 3">CL_MEX2019</strain>
        <tissue evidence="2">Muscle</tissue>
    </source>
</reference>
<evidence type="ECO:0000313" key="2">
    <source>
        <dbReference type="EMBL" id="MED6281021.1"/>
    </source>
</evidence>
<evidence type="ECO:0000313" key="3">
    <source>
        <dbReference type="Proteomes" id="UP001352852"/>
    </source>
</evidence>
<dbReference type="EMBL" id="JAHUTJ010042397">
    <property type="protein sequence ID" value="MED6281021.1"/>
    <property type="molecule type" value="Genomic_DNA"/>
</dbReference>
<dbReference type="Proteomes" id="UP001352852">
    <property type="component" value="Unassembled WGS sequence"/>
</dbReference>
<protein>
    <submittedName>
        <fullName evidence="2">Uncharacterized protein</fullName>
    </submittedName>
</protein>
<accession>A0ABU7E1W5</accession>
<name>A0ABU7E1W5_9TELE</name>
<comment type="caution">
    <text evidence="2">The sequence shown here is derived from an EMBL/GenBank/DDBJ whole genome shotgun (WGS) entry which is preliminary data.</text>
</comment>
<proteinExistence type="predicted"/>
<sequence>MKKEYLHKVSTAQHPLRKRRKRKNGLLQAQEVSTSQPLVSSVSSILTHSFILSSSSTSSSEQHEVCRETALSVSPLLLFTPWLGELSAVTAAKRMSETESGGAEMGSLRRAEAVTAALFLCAPANVAAVAVSGADGEKNSWG</sequence>
<keyword evidence="3" id="KW-1185">Reference proteome</keyword>
<organism evidence="2 3">
    <name type="scientific">Characodon lateralis</name>
    <dbReference type="NCBI Taxonomy" id="208331"/>
    <lineage>
        <taxon>Eukaryota</taxon>
        <taxon>Metazoa</taxon>
        <taxon>Chordata</taxon>
        <taxon>Craniata</taxon>
        <taxon>Vertebrata</taxon>
        <taxon>Euteleostomi</taxon>
        <taxon>Actinopterygii</taxon>
        <taxon>Neopterygii</taxon>
        <taxon>Teleostei</taxon>
        <taxon>Neoteleostei</taxon>
        <taxon>Acanthomorphata</taxon>
        <taxon>Ovalentaria</taxon>
        <taxon>Atherinomorphae</taxon>
        <taxon>Cyprinodontiformes</taxon>
        <taxon>Goodeidae</taxon>
        <taxon>Characodon</taxon>
    </lineage>
</organism>
<evidence type="ECO:0000256" key="1">
    <source>
        <dbReference type="SAM" id="MobiDB-lite"/>
    </source>
</evidence>